<dbReference type="Proteomes" id="UP000051820">
    <property type="component" value="Unassembled WGS sequence"/>
</dbReference>
<keyword evidence="1" id="KW-0472">Membrane</keyword>
<protein>
    <submittedName>
        <fullName evidence="2">Uncharacterized protein</fullName>
    </submittedName>
</protein>
<dbReference type="OrthoDB" id="4966203at2"/>
<organism evidence="2 3">
    <name type="scientific">Paucilactobacillus suebicus DSM 5007 = KCTC 3549</name>
    <dbReference type="NCBI Taxonomy" id="1423807"/>
    <lineage>
        <taxon>Bacteria</taxon>
        <taxon>Bacillati</taxon>
        <taxon>Bacillota</taxon>
        <taxon>Bacilli</taxon>
        <taxon>Lactobacillales</taxon>
        <taxon>Lactobacillaceae</taxon>
        <taxon>Paucilactobacillus</taxon>
    </lineage>
</organism>
<dbReference type="RefSeq" id="WP_010622694.1">
    <property type="nucleotide sequence ID" value="NZ_AZGF01000013.1"/>
</dbReference>
<evidence type="ECO:0000313" key="2">
    <source>
        <dbReference type="EMBL" id="KRM11917.1"/>
    </source>
</evidence>
<sequence>MKQIKKRTPIYFRVHLILGIIVIATMVRQFFLENLEGVLMCLLTLLLFMIPQTIEKRSSIILPTTLEVIILLFIFSAEILGEIHNFYGTFKYWDLILHVLNGFLATAIGFSLIDILNREDRFYIKMSPVFVTLFAFCFSMTIGVLWEFFEFGVDVFFNMDMQKDTIIHKIVSVKLNPEHVNNPVIWDHIKSVKVMMAGSHHYHEINGYLDIGLLDTMKDLMVNFVGAVIFGILYLKNRDKYHFAGRFIPKFNEPEEKHRKIDE</sequence>
<dbReference type="PATRIC" id="fig|1423807.3.peg.466"/>
<keyword evidence="3" id="KW-1185">Reference proteome</keyword>
<proteinExistence type="predicted"/>
<dbReference type="EMBL" id="AZGF01000013">
    <property type="protein sequence ID" value="KRM11917.1"/>
    <property type="molecule type" value="Genomic_DNA"/>
</dbReference>
<reference evidence="2 3" key="1">
    <citation type="journal article" date="2015" name="Genome Announc.">
        <title>Expanding the biotechnology potential of lactobacilli through comparative genomics of 213 strains and associated genera.</title>
        <authorList>
            <person name="Sun Z."/>
            <person name="Harris H.M."/>
            <person name="McCann A."/>
            <person name="Guo C."/>
            <person name="Argimon S."/>
            <person name="Zhang W."/>
            <person name="Yang X."/>
            <person name="Jeffery I.B."/>
            <person name="Cooney J.C."/>
            <person name="Kagawa T.F."/>
            <person name="Liu W."/>
            <person name="Song Y."/>
            <person name="Salvetti E."/>
            <person name="Wrobel A."/>
            <person name="Rasinkangas P."/>
            <person name="Parkhill J."/>
            <person name="Rea M.C."/>
            <person name="O'Sullivan O."/>
            <person name="Ritari J."/>
            <person name="Douillard F.P."/>
            <person name="Paul Ross R."/>
            <person name="Yang R."/>
            <person name="Briner A.E."/>
            <person name="Felis G.E."/>
            <person name="de Vos W.M."/>
            <person name="Barrangou R."/>
            <person name="Klaenhammer T.R."/>
            <person name="Caufield P.W."/>
            <person name="Cui Y."/>
            <person name="Zhang H."/>
            <person name="O'Toole P.W."/>
        </authorList>
    </citation>
    <scope>NUCLEOTIDE SEQUENCE [LARGE SCALE GENOMIC DNA]</scope>
    <source>
        <strain evidence="2 3">DSM 5007</strain>
    </source>
</reference>
<comment type="caution">
    <text evidence="2">The sequence shown here is derived from an EMBL/GenBank/DDBJ whole genome shotgun (WGS) entry which is preliminary data.</text>
</comment>
<dbReference type="eggNOG" id="COG2865">
    <property type="taxonomic scope" value="Bacteria"/>
</dbReference>
<accession>A0A0R1W2T5</accession>
<feature type="transmembrane region" description="Helical" evidence="1">
    <location>
        <begin position="61"/>
        <end position="83"/>
    </location>
</feature>
<keyword evidence="1" id="KW-0812">Transmembrane</keyword>
<feature type="transmembrane region" description="Helical" evidence="1">
    <location>
        <begin position="37"/>
        <end position="54"/>
    </location>
</feature>
<feature type="transmembrane region" description="Helical" evidence="1">
    <location>
        <begin position="220"/>
        <end position="236"/>
    </location>
</feature>
<feature type="transmembrane region" description="Helical" evidence="1">
    <location>
        <begin position="95"/>
        <end position="116"/>
    </location>
</feature>
<dbReference type="AlphaFoldDB" id="A0A0R1W2T5"/>
<dbReference type="STRING" id="1423807.FD16_GL000459"/>
<gene>
    <name evidence="2" type="ORF">FD16_GL000459</name>
</gene>
<evidence type="ECO:0000256" key="1">
    <source>
        <dbReference type="SAM" id="Phobius"/>
    </source>
</evidence>
<name>A0A0R1W2T5_9LACO</name>
<keyword evidence="1" id="KW-1133">Transmembrane helix</keyword>
<feature type="transmembrane region" description="Helical" evidence="1">
    <location>
        <begin position="12"/>
        <end position="31"/>
    </location>
</feature>
<dbReference type="Pfam" id="PF09997">
    <property type="entry name" value="DUF2238"/>
    <property type="match status" value="1"/>
</dbReference>
<feature type="transmembrane region" description="Helical" evidence="1">
    <location>
        <begin position="128"/>
        <end position="149"/>
    </location>
</feature>
<evidence type="ECO:0000313" key="3">
    <source>
        <dbReference type="Proteomes" id="UP000051820"/>
    </source>
</evidence>
<dbReference type="InterPro" id="IPR014509">
    <property type="entry name" value="YjdF-like"/>
</dbReference>